<sequence>MPGSKLLRVPRVFSASPGRMVKIVVAVDDPDDADGTSAIDAFDVRRTPDELRLVWLHDPKWWIAKAAHRVLTGEKPHVIRIGGYWYQLALKGWRHTRDG</sequence>
<evidence type="ECO:0000313" key="2">
    <source>
        <dbReference type="Proteomes" id="UP000002549"/>
    </source>
</evidence>
<organism evidence="1 2">
    <name type="scientific">Burkholderia phage BcepNazgul</name>
    <dbReference type="NCBI Taxonomy" id="242861"/>
    <lineage>
        <taxon>Viruses</taxon>
        <taxon>Duplodnaviria</taxon>
        <taxon>Heunggongvirae</taxon>
        <taxon>Uroviricota</taxon>
        <taxon>Caudoviricetes</taxon>
        <taxon>Casjensviridae</taxon>
        <taxon>Nazgulvirus</taxon>
        <taxon>Nazgulvirus bcepnazgul</taxon>
        <taxon>Burkholderia virus BcepNazgul</taxon>
    </lineage>
</organism>
<proteinExistence type="predicted"/>
<keyword evidence="2" id="KW-1185">Reference proteome</keyword>
<protein>
    <submittedName>
        <fullName evidence="1">Uncharacterized protein</fullName>
    </submittedName>
</protein>
<dbReference type="RefSeq" id="NP_919010.2">
    <property type="nucleotide sequence ID" value="NC_005091.2"/>
</dbReference>
<dbReference type="GeneID" id="2559624"/>
<name>Q6UYG4_9CAUD</name>
<reference evidence="1" key="1">
    <citation type="submission" date="2006-02" db="EMBL/GenBank/DDBJ databases">
        <title>Complete nucleotide sequence of BcepNazgul, a novel soil phage of Burkholderia cepacia genomovar VII.</title>
        <authorList>
            <person name="Summer E.J."/>
            <person name="Peek M.L."/>
            <person name="Haliburton J.R."/>
            <person name="Hall E."/>
            <person name="Heusinkveld K."/>
            <person name="Simser J."/>
            <person name="No E.G."/>
            <person name="Gonzalez C.F."/>
            <person name="Young R.F."/>
        </authorList>
    </citation>
    <scope>NUCLEOTIDE SEQUENCE [LARGE SCALE GENOMIC DNA]</scope>
</reference>
<dbReference type="KEGG" id="vg:2559624"/>
<gene>
    <name evidence="1" type="ORF">Nazgul01</name>
</gene>
<evidence type="ECO:0000313" key="1">
    <source>
        <dbReference type="EMBL" id="AAQ63377.2"/>
    </source>
</evidence>
<dbReference type="Proteomes" id="UP000002549">
    <property type="component" value="Segment"/>
</dbReference>
<accession>Q6UYG4</accession>
<dbReference type="EMBL" id="AY357582">
    <property type="protein sequence ID" value="AAQ63377.2"/>
    <property type="molecule type" value="Genomic_DNA"/>
</dbReference>